<dbReference type="KEGG" id="nbg:DV706_18620"/>
<evidence type="ECO:0000313" key="3">
    <source>
        <dbReference type="Proteomes" id="UP000296822"/>
    </source>
</evidence>
<reference evidence="2 3" key="1">
    <citation type="journal article" date="2019" name="Nat. Commun.">
        <title>A new type of DNA phosphorothioation-based antiviral system in archaea.</title>
        <authorList>
            <person name="Xiong L."/>
            <person name="Liu S."/>
            <person name="Chen S."/>
            <person name="Xiao Y."/>
            <person name="Zhu B."/>
            <person name="Gao Y."/>
            <person name="Zhang Y."/>
            <person name="Chen B."/>
            <person name="Luo J."/>
            <person name="Deng Z."/>
            <person name="Chen X."/>
            <person name="Wang L."/>
            <person name="Chen S."/>
        </authorList>
    </citation>
    <scope>NUCLEOTIDE SEQUENCE [LARGE SCALE GENOMIC DNA]</scope>
    <source>
        <strain evidence="2 3">JCM 10635</strain>
        <plasmid evidence="2 3">unnamed1</plasmid>
    </source>
</reference>
<keyword evidence="1" id="KW-0812">Transmembrane</keyword>
<keyword evidence="1" id="KW-1133">Transmembrane helix</keyword>
<proteinExistence type="predicted"/>
<feature type="transmembrane region" description="Helical" evidence="1">
    <location>
        <begin position="5"/>
        <end position="24"/>
    </location>
</feature>
<dbReference type="EMBL" id="CP031306">
    <property type="protein sequence ID" value="QCC56518.1"/>
    <property type="molecule type" value="Genomic_DNA"/>
</dbReference>
<keyword evidence="2" id="KW-0614">Plasmid</keyword>
<organism evidence="2 3">
    <name type="scientific">Natronorubrum bangense</name>
    <dbReference type="NCBI Taxonomy" id="61858"/>
    <lineage>
        <taxon>Archaea</taxon>
        <taxon>Methanobacteriati</taxon>
        <taxon>Methanobacteriota</taxon>
        <taxon>Stenosarchaea group</taxon>
        <taxon>Halobacteria</taxon>
        <taxon>Halobacteriales</taxon>
        <taxon>Natrialbaceae</taxon>
        <taxon>Natronorubrum</taxon>
    </lineage>
</organism>
<accession>A0A4D6HTT1</accession>
<gene>
    <name evidence="2" type="ORF">DV706_18620</name>
</gene>
<feature type="transmembrane region" description="Helical" evidence="1">
    <location>
        <begin position="36"/>
        <end position="56"/>
    </location>
</feature>
<sequence length="65" mass="7416">MRRIYLAVTGASFLWAIAVVLLIFGRYTPFPMFDFVRSTVFLGAIIWTVLGIGMLIRNGYQRLSD</sequence>
<dbReference type="Proteomes" id="UP000296822">
    <property type="component" value="Plasmid unnamed1"/>
</dbReference>
<geneLocation type="plasmid" evidence="2">
    <name>unnamed1</name>
</geneLocation>
<protein>
    <submittedName>
        <fullName evidence="2">Uncharacterized protein</fullName>
    </submittedName>
</protein>
<name>A0A4D6HTT1_9EURY</name>
<evidence type="ECO:0000256" key="1">
    <source>
        <dbReference type="SAM" id="Phobius"/>
    </source>
</evidence>
<evidence type="ECO:0000313" key="2">
    <source>
        <dbReference type="EMBL" id="QCC56518.1"/>
    </source>
</evidence>
<dbReference type="AlphaFoldDB" id="A0A4D6HTT1"/>
<keyword evidence="1" id="KW-0472">Membrane</keyword>